<evidence type="ECO:0000313" key="2">
    <source>
        <dbReference type="EMBL" id="RSL65006.1"/>
    </source>
</evidence>
<dbReference type="Pfam" id="PF12680">
    <property type="entry name" value="SnoaL_2"/>
    <property type="match status" value="1"/>
</dbReference>
<dbReference type="InterPro" id="IPR032710">
    <property type="entry name" value="NTF2-like_dom_sf"/>
</dbReference>
<sequence>MLAEAAPESECCTKQLDPEHSQRIIKNFFGVWHGDYSLADKTFDPNVVLVSDRMPTGKGSEPLRIEGKDGMVAFVKRCREGWKEYTFELLQSISEQNKISIRWKMNGVTGENMRIKTPLKPGSKVSFKGIDFIVLDECSGLIKEINMAQDLITFFHELELGHVSV</sequence>
<dbReference type="OrthoDB" id="3637354at2759"/>
<dbReference type="EMBL" id="NKCI01000031">
    <property type="protein sequence ID" value="RSL65006.1"/>
    <property type="molecule type" value="Genomic_DNA"/>
</dbReference>
<dbReference type="Gene3D" id="3.10.450.50">
    <property type="match status" value="1"/>
</dbReference>
<gene>
    <name evidence="2" type="ORF">CEP54_004434</name>
</gene>
<dbReference type="AlphaFoldDB" id="A0A428QI97"/>
<organism evidence="2 3">
    <name type="scientific">Fusarium duplospermum</name>
    <dbReference type="NCBI Taxonomy" id="1325734"/>
    <lineage>
        <taxon>Eukaryota</taxon>
        <taxon>Fungi</taxon>
        <taxon>Dikarya</taxon>
        <taxon>Ascomycota</taxon>
        <taxon>Pezizomycotina</taxon>
        <taxon>Sordariomycetes</taxon>
        <taxon>Hypocreomycetidae</taxon>
        <taxon>Hypocreales</taxon>
        <taxon>Nectriaceae</taxon>
        <taxon>Fusarium</taxon>
        <taxon>Fusarium solani species complex</taxon>
    </lineage>
</organism>
<dbReference type="InterPro" id="IPR037401">
    <property type="entry name" value="SnoaL-like"/>
</dbReference>
<reference evidence="2 3" key="1">
    <citation type="submission" date="2017-06" db="EMBL/GenBank/DDBJ databases">
        <title>Comparative genomic analysis of Ambrosia Fusariam Clade fungi.</title>
        <authorList>
            <person name="Stajich J.E."/>
            <person name="Carrillo J."/>
            <person name="Kijimoto T."/>
            <person name="Eskalen A."/>
            <person name="O'Donnell K."/>
            <person name="Kasson M."/>
        </authorList>
    </citation>
    <scope>NUCLEOTIDE SEQUENCE [LARGE SCALE GENOMIC DNA]</scope>
    <source>
        <strain evidence="2 3">NRRL62584</strain>
    </source>
</reference>
<name>A0A428QI97_9HYPO</name>
<dbReference type="Proteomes" id="UP000288168">
    <property type="component" value="Unassembled WGS sequence"/>
</dbReference>
<evidence type="ECO:0000259" key="1">
    <source>
        <dbReference type="Pfam" id="PF12680"/>
    </source>
</evidence>
<proteinExistence type="predicted"/>
<accession>A0A428QI97</accession>
<protein>
    <recommendedName>
        <fullName evidence="1">SnoaL-like domain-containing protein</fullName>
    </recommendedName>
</protein>
<feature type="domain" description="SnoaL-like" evidence="1">
    <location>
        <begin position="32"/>
        <end position="144"/>
    </location>
</feature>
<keyword evidence="3" id="KW-1185">Reference proteome</keyword>
<dbReference type="SUPFAM" id="SSF54427">
    <property type="entry name" value="NTF2-like"/>
    <property type="match status" value="1"/>
</dbReference>
<comment type="caution">
    <text evidence="2">The sequence shown here is derived from an EMBL/GenBank/DDBJ whole genome shotgun (WGS) entry which is preliminary data.</text>
</comment>
<evidence type="ECO:0000313" key="3">
    <source>
        <dbReference type="Proteomes" id="UP000288168"/>
    </source>
</evidence>